<dbReference type="InterPro" id="IPR027417">
    <property type="entry name" value="P-loop_NTPase"/>
</dbReference>
<keyword evidence="1" id="KW-0813">Transport</keyword>
<dbReference type="PROSITE" id="PS00211">
    <property type="entry name" value="ABC_TRANSPORTER_1"/>
    <property type="match status" value="1"/>
</dbReference>
<feature type="domain" description="ABC transporter" evidence="4">
    <location>
        <begin position="5"/>
        <end position="229"/>
    </location>
</feature>
<reference evidence="5 6" key="1">
    <citation type="submission" date="2023-07" db="EMBL/GenBank/DDBJ databases">
        <title>Genomic Encyclopedia of Type Strains, Phase IV (KMG-IV): sequencing the most valuable type-strain genomes for metagenomic binning, comparative biology and taxonomic classification.</title>
        <authorList>
            <person name="Goeker M."/>
        </authorList>
    </citation>
    <scope>NUCLEOTIDE SEQUENCE [LARGE SCALE GENOMIC DNA]</scope>
    <source>
        <strain evidence="5 6">DSM 45903</strain>
    </source>
</reference>
<dbReference type="Proteomes" id="UP001185012">
    <property type="component" value="Unassembled WGS sequence"/>
</dbReference>
<dbReference type="PROSITE" id="PS50893">
    <property type="entry name" value="ABC_TRANSPORTER_2"/>
    <property type="match status" value="1"/>
</dbReference>
<name>A0ABU1IMG2_9BACL</name>
<keyword evidence="6" id="KW-1185">Reference proteome</keyword>
<evidence type="ECO:0000259" key="4">
    <source>
        <dbReference type="PROSITE" id="PS50893"/>
    </source>
</evidence>
<evidence type="ECO:0000313" key="5">
    <source>
        <dbReference type="EMBL" id="MDR6225980.1"/>
    </source>
</evidence>
<protein>
    <submittedName>
        <fullName evidence="5">ABC-type lipoprotein export system ATPase subunit</fullName>
    </submittedName>
</protein>
<evidence type="ECO:0000256" key="2">
    <source>
        <dbReference type="ARBA" id="ARBA00022741"/>
    </source>
</evidence>
<dbReference type="SUPFAM" id="SSF52540">
    <property type="entry name" value="P-loop containing nucleoside triphosphate hydrolases"/>
    <property type="match status" value="1"/>
</dbReference>
<keyword evidence="5" id="KW-0449">Lipoprotein</keyword>
<dbReference type="Gene3D" id="3.40.50.300">
    <property type="entry name" value="P-loop containing nucleotide triphosphate hydrolases"/>
    <property type="match status" value="1"/>
</dbReference>
<dbReference type="InterPro" id="IPR017871">
    <property type="entry name" value="ABC_transporter-like_CS"/>
</dbReference>
<dbReference type="InterPro" id="IPR017911">
    <property type="entry name" value="MacB-like_ATP-bd"/>
</dbReference>
<dbReference type="CDD" id="cd03255">
    <property type="entry name" value="ABC_MJ0796_LolCDE_FtsE"/>
    <property type="match status" value="1"/>
</dbReference>
<dbReference type="SMART" id="SM00382">
    <property type="entry name" value="AAA"/>
    <property type="match status" value="1"/>
</dbReference>
<dbReference type="Pfam" id="PF00005">
    <property type="entry name" value="ABC_tran"/>
    <property type="match status" value="1"/>
</dbReference>
<dbReference type="InterPro" id="IPR003439">
    <property type="entry name" value="ABC_transporter-like_ATP-bd"/>
</dbReference>
<dbReference type="InterPro" id="IPR003593">
    <property type="entry name" value="AAA+_ATPase"/>
</dbReference>
<dbReference type="PANTHER" id="PTHR24220">
    <property type="entry name" value="IMPORT ATP-BINDING PROTEIN"/>
    <property type="match status" value="1"/>
</dbReference>
<sequence>MSEMLKAEQLTKTYGSVTSVDQVDLTIERGEFLAILGRSGSGKSTLLSLLAGLESPDRGEITFFDQSITSLTEDELALWRRDNIGLVFQSFNLIPTLSALENVCFPLYPEKNISVDQRRKKAQTCLEQVGLSHRSDHRPGQLSGGEQQRVAIARSLVNDASMILADEPTGNLDSKTGDEILQLFQRLQRENNVTLVVVTHDEAHVAAAADRIIRMEDGRVIDEWTNAKAN</sequence>
<comment type="caution">
    <text evidence="5">The sequence shown here is derived from an EMBL/GenBank/DDBJ whole genome shotgun (WGS) entry which is preliminary data.</text>
</comment>
<accession>A0ABU1IMG2</accession>
<dbReference type="InterPro" id="IPR015854">
    <property type="entry name" value="ABC_transpr_LolD-like"/>
</dbReference>
<evidence type="ECO:0000256" key="3">
    <source>
        <dbReference type="ARBA" id="ARBA00022840"/>
    </source>
</evidence>
<evidence type="ECO:0000256" key="1">
    <source>
        <dbReference type="ARBA" id="ARBA00022448"/>
    </source>
</evidence>
<keyword evidence="2" id="KW-0547">Nucleotide-binding</keyword>
<organism evidence="5 6">
    <name type="scientific">Desmospora profundinema</name>
    <dbReference type="NCBI Taxonomy" id="1571184"/>
    <lineage>
        <taxon>Bacteria</taxon>
        <taxon>Bacillati</taxon>
        <taxon>Bacillota</taxon>
        <taxon>Bacilli</taxon>
        <taxon>Bacillales</taxon>
        <taxon>Thermoactinomycetaceae</taxon>
        <taxon>Desmospora</taxon>
    </lineage>
</organism>
<keyword evidence="3" id="KW-0067">ATP-binding</keyword>
<evidence type="ECO:0000313" key="6">
    <source>
        <dbReference type="Proteomes" id="UP001185012"/>
    </source>
</evidence>
<dbReference type="EMBL" id="JAVDQG010000004">
    <property type="protein sequence ID" value="MDR6225980.1"/>
    <property type="molecule type" value="Genomic_DNA"/>
</dbReference>
<gene>
    <name evidence="5" type="ORF">JOE21_001986</name>
</gene>
<proteinExistence type="predicted"/>